<name>A0A922L1Y2_DERFA</name>
<reference evidence="2" key="1">
    <citation type="submission" date="2013-05" db="EMBL/GenBank/DDBJ databases">
        <authorList>
            <person name="Yim A.K.Y."/>
            <person name="Chan T.F."/>
            <person name="Ji K.M."/>
            <person name="Liu X.Y."/>
            <person name="Zhou J.W."/>
            <person name="Li R.Q."/>
            <person name="Yang K.Y."/>
            <person name="Li J."/>
            <person name="Li M."/>
            <person name="Law P.T.W."/>
            <person name="Wu Y.L."/>
            <person name="Cai Z.L."/>
            <person name="Qin H."/>
            <person name="Bao Y."/>
            <person name="Leung R.K.K."/>
            <person name="Ng P.K.S."/>
            <person name="Zou J."/>
            <person name="Zhong X.J."/>
            <person name="Ran P.X."/>
            <person name="Zhong N.S."/>
            <person name="Liu Z.G."/>
            <person name="Tsui S.K.W."/>
        </authorList>
    </citation>
    <scope>NUCLEOTIDE SEQUENCE</scope>
    <source>
        <strain evidence="2">Derf</strain>
        <tissue evidence="2">Whole organism</tissue>
    </source>
</reference>
<proteinExistence type="predicted"/>
<reference evidence="2" key="2">
    <citation type="journal article" date="2022" name="Res Sq">
        <title>Comparative Genomics Reveals Insights into the Divergent Evolution of Astigmatic Mites and Household Pest Adaptations.</title>
        <authorList>
            <person name="Xiong Q."/>
            <person name="Wan A.T.-Y."/>
            <person name="Liu X.-Y."/>
            <person name="Fung C.S.-H."/>
            <person name="Xiao X."/>
            <person name="Malainual N."/>
            <person name="Hou J."/>
            <person name="Wang L."/>
            <person name="Wang M."/>
            <person name="Yang K."/>
            <person name="Cui Y."/>
            <person name="Leung E."/>
            <person name="Nong W."/>
            <person name="Shin S.-K."/>
            <person name="Au S."/>
            <person name="Jeong K.Y."/>
            <person name="Chew F.T."/>
            <person name="Hui J."/>
            <person name="Leung T.F."/>
            <person name="Tungtrongchitr A."/>
            <person name="Zhong N."/>
            <person name="Liu Z."/>
            <person name="Tsui S."/>
        </authorList>
    </citation>
    <scope>NUCLEOTIDE SEQUENCE</scope>
    <source>
        <strain evidence="2">Derf</strain>
        <tissue evidence="2">Whole organism</tissue>
    </source>
</reference>
<dbReference type="AlphaFoldDB" id="A0A922L1Y2"/>
<feature type="region of interest" description="Disordered" evidence="1">
    <location>
        <begin position="1"/>
        <end position="35"/>
    </location>
</feature>
<dbReference type="EMBL" id="ASGP02000005">
    <property type="protein sequence ID" value="KAH9507052.1"/>
    <property type="molecule type" value="Genomic_DNA"/>
</dbReference>
<keyword evidence="3" id="KW-1185">Reference proteome</keyword>
<protein>
    <submittedName>
        <fullName evidence="2">Uncharacterized protein</fullName>
    </submittedName>
</protein>
<dbReference type="Proteomes" id="UP000790347">
    <property type="component" value="Unassembled WGS sequence"/>
</dbReference>
<gene>
    <name evidence="2" type="ORF">DERF_011756</name>
</gene>
<sequence>MMTYGAIQHQSSTSISSSPPAPPPPPSSSSLSSDSLRRLISCPQCPFHSNNRAIQDLMKQGVPYPCS</sequence>
<evidence type="ECO:0000256" key="1">
    <source>
        <dbReference type="SAM" id="MobiDB-lite"/>
    </source>
</evidence>
<evidence type="ECO:0000313" key="3">
    <source>
        <dbReference type="Proteomes" id="UP000790347"/>
    </source>
</evidence>
<organism evidence="2 3">
    <name type="scientific">Dermatophagoides farinae</name>
    <name type="common">American house dust mite</name>
    <dbReference type="NCBI Taxonomy" id="6954"/>
    <lineage>
        <taxon>Eukaryota</taxon>
        <taxon>Metazoa</taxon>
        <taxon>Ecdysozoa</taxon>
        <taxon>Arthropoda</taxon>
        <taxon>Chelicerata</taxon>
        <taxon>Arachnida</taxon>
        <taxon>Acari</taxon>
        <taxon>Acariformes</taxon>
        <taxon>Sarcoptiformes</taxon>
        <taxon>Astigmata</taxon>
        <taxon>Psoroptidia</taxon>
        <taxon>Analgoidea</taxon>
        <taxon>Pyroglyphidae</taxon>
        <taxon>Dermatophagoidinae</taxon>
        <taxon>Dermatophagoides</taxon>
    </lineage>
</organism>
<evidence type="ECO:0000313" key="2">
    <source>
        <dbReference type="EMBL" id="KAH9507052.1"/>
    </source>
</evidence>
<comment type="caution">
    <text evidence="2">The sequence shown here is derived from an EMBL/GenBank/DDBJ whole genome shotgun (WGS) entry which is preliminary data.</text>
</comment>
<accession>A0A922L1Y2</accession>